<keyword evidence="1" id="KW-0808">Transferase</keyword>
<dbReference type="Pfam" id="PF01019">
    <property type="entry name" value="G_glu_transpept"/>
    <property type="match status" value="2"/>
</dbReference>
<dbReference type="EMBL" id="JAUZQE010000013">
    <property type="protein sequence ID" value="MDR4125833.1"/>
    <property type="molecule type" value="Genomic_DNA"/>
</dbReference>
<protein>
    <submittedName>
        <fullName evidence="1">Gamma-glutamyltransferase</fullName>
        <ecNumber evidence="1">2.3.2.2</ecNumber>
    </submittedName>
</protein>
<dbReference type="InterPro" id="IPR052896">
    <property type="entry name" value="GGT-like_enzyme"/>
</dbReference>
<name>A0ABU1D5X9_9BURK</name>
<accession>A0ABU1D5X9</accession>
<dbReference type="InterPro" id="IPR043137">
    <property type="entry name" value="GGT_ssub_C"/>
</dbReference>
<comment type="caution">
    <text evidence="1">The sequence shown here is derived from an EMBL/GenBank/DDBJ whole genome shotgun (WGS) entry which is preliminary data.</text>
</comment>
<dbReference type="PRINTS" id="PR01210">
    <property type="entry name" value="GGTRANSPTASE"/>
</dbReference>
<dbReference type="EC" id="2.3.2.2" evidence="1"/>
<evidence type="ECO:0000313" key="2">
    <source>
        <dbReference type="Proteomes" id="UP001232156"/>
    </source>
</evidence>
<evidence type="ECO:0000313" key="1">
    <source>
        <dbReference type="EMBL" id="MDR4125833.1"/>
    </source>
</evidence>
<dbReference type="SUPFAM" id="SSF56235">
    <property type="entry name" value="N-terminal nucleophile aminohydrolases (Ntn hydrolases)"/>
    <property type="match status" value="1"/>
</dbReference>
<proteinExistence type="predicted"/>
<dbReference type="Proteomes" id="UP001232156">
    <property type="component" value="Unassembled WGS sequence"/>
</dbReference>
<dbReference type="RefSeq" id="WP_347286926.1">
    <property type="nucleotide sequence ID" value="NZ_JAUZQE010000013.1"/>
</dbReference>
<dbReference type="Gene3D" id="3.60.20.40">
    <property type="match status" value="1"/>
</dbReference>
<keyword evidence="1" id="KW-0012">Acyltransferase</keyword>
<organism evidence="1 2">
    <name type="scientific">Yanghanlia caeni</name>
    <dbReference type="NCBI Taxonomy" id="3064283"/>
    <lineage>
        <taxon>Bacteria</taxon>
        <taxon>Pseudomonadati</taxon>
        <taxon>Pseudomonadota</taxon>
        <taxon>Betaproteobacteria</taxon>
        <taxon>Burkholderiales</taxon>
        <taxon>Alcaligenaceae</taxon>
        <taxon>Yanghanlia</taxon>
    </lineage>
</organism>
<dbReference type="GO" id="GO:0103068">
    <property type="term" value="F:leukotriene C4 gamma-glutamyl transferase activity"/>
    <property type="evidence" value="ECO:0007669"/>
    <property type="project" value="UniProtKB-EC"/>
</dbReference>
<sequence>MTKTAYSSTAMVAGGNPLAVGAARTMLERGGSAVDAAIAADAVMGVVEPMATSIGGDVLAMICEPDGAVTSYNGTGRAPKALEVEQVARLPGARIPERHPLSVTTPGAVRGWHDLHARHGRLPWRTLFEPAVAHARNGFMLSPVSAREWKLFDHVLHADPNCARLYRAGNTPAAGERLDNPALADLLEAIAHDGPDAFYHGEMPEAAARAVQRMGGVLEARDFHDHCGNFCAPVHTEFHGCRVHQCPPNTHGVAILDALEQIAADNGDPLDPDTWVHLIAATASAMRRASQTVADPAGNTVCTVVVDADGLAITLMSSIFKRFGCGIVVPEGGFVLQNRGFGFATPGHVNGPAPGKRPYHTVVPGITTRDGQFLLGMGVVGGLMQPQGQIQILTRVLGWDCELQTAINAPRMRLEAGDALAIETGTPDSIAAALRAAGYAEPAASAGELGGRSDFGGAHAVMRHADGTLQGAADPRKDGAAGGL</sequence>
<keyword evidence="2" id="KW-1185">Reference proteome</keyword>
<gene>
    <name evidence="1" type="ORF">Q8947_07525</name>
</gene>
<dbReference type="PANTHER" id="PTHR43881">
    <property type="entry name" value="GAMMA-GLUTAMYLTRANSPEPTIDASE (AFU_ORTHOLOGUE AFUA_4G13580)"/>
    <property type="match status" value="1"/>
</dbReference>
<dbReference type="PANTHER" id="PTHR43881:SF1">
    <property type="entry name" value="GAMMA-GLUTAMYLTRANSPEPTIDASE (AFU_ORTHOLOGUE AFUA_4G13580)"/>
    <property type="match status" value="1"/>
</dbReference>
<reference evidence="1 2" key="1">
    <citation type="submission" date="2023-08" db="EMBL/GenBank/DDBJ databases">
        <title>Alcaligenaceae gen. nov., a novel taxon isolated from the sludge of Yixing Pesticide Factory.</title>
        <authorList>
            <person name="Ruan L."/>
        </authorList>
    </citation>
    <scope>NUCLEOTIDE SEQUENCE [LARGE SCALE GENOMIC DNA]</scope>
    <source>
        <strain evidence="1 2">LG-2</strain>
    </source>
</reference>
<dbReference type="InterPro" id="IPR029055">
    <property type="entry name" value="Ntn_hydrolases_N"/>
</dbReference>